<reference evidence="4" key="2">
    <citation type="submission" date="2020-05" db="EMBL/GenBank/DDBJ databases">
        <authorList>
            <person name="Kim H.-S."/>
            <person name="Proctor R.H."/>
            <person name="Brown D.W."/>
        </authorList>
    </citation>
    <scope>NUCLEOTIDE SEQUENCE</scope>
    <source>
        <strain evidence="4">NRRL 22465</strain>
    </source>
</reference>
<dbReference type="PANTHER" id="PTHR47706">
    <property type="entry name" value="NMRA-LIKE FAMILY PROTEIN"/>
    <property type="match status" value="1"/>
</dbReference>
<name>A0A8H4XHU9_9HYPO</name>
<dbReference type="CDD" id="cd05259">
    <property type="entry name" value="PCBER_SDR_a"/>
    <property type="match status" value="1"/>
</dbReference>
<dbReference type="SUPFAM" id="SSF51735">
    <property type="entry name" value="NAD(P)-binding Rossmann-fold domains"/>
    <property type="match status" value="1"/>
</dbReference>
<evidence type="ECO:0000256" key="1">
    <source>
        <dbReference type="ARBA" id="ARBA00022857"/>
    </source>
</evidence>
<accession>A0A8H4XHU9</accession>
<evidence type="ECO:0000256" key="2">
    <source>
        <dbReference type="ARBA" id="ARBA00023002"/>
    </source>
</evidence>
<evidence type="ECO:0000313" key="5">
    <source>
        <dbReference type="Proteomes" id="UP000635477"/>
    </source>
</evidence>
<dbReference type="PANTHER" id="PTHR47706:SF1">
    <property type="entry name" value="CIPA-LIKE, PUTATIVE (AFU_ORTHOLOGUE AFUA_1G12460)-RELATED"/>
    <property type="match status" value="1"/>
</dbReference>
<keyword evidence="2" id="KW-0560">Oxidoreductase</keyword>
<comment type="caution">
    <text evidence="4">The sequence shown here is derived from an EMBL/GenBank/DDBJ whole genome shotgun (WGS) entry which is preliminary data.</text>
</comment>
<protein>
    <recommendedName>
        <fullName evidence="3">NmrA-like domain-containing protein</fullName>
    </recommendedName>
</protein>
<sequence>MSPINKVALVGKGMLGSAVLGQLLKAGFDVTILSRSNKEDPTGAAVAQVDYSSIDSLTAALRGQDAVVSTVGSEGIASQKLIIDAAIIAGVRRFIPSNFGSVVTDPKAKDILLFQGMVQIADYLKEKASAGEIEYTLIAPGAFTEFCFGGPMFIDPQSRTAQFHGNGQVPVSSTSLGGIGKAVAGALLKADETKNRLLHIHQTVLTQAKMLQLAKKIQPEGAEWTQTTVDPLEALEAATKQFQENPADFGSVMGLIRSVVLSGKYYSGYTELDNDLVGLEMFSDEDLLRDWAPLLAKSQ</sequence>
<dbReference type="AlphaFoldDB" id="A0A8H4XHU9"/>
<feature type="domain" description="NmrA-like" evidence="3">
    <location>
        <begin position="12"/>
        <end position="230"/>
    </location>
</feature>
<keyword evidence="5" id="KW-1185">Reference proteome</keyword>
<dbReference type="Gene3D" id="3.40.50.720">
    <property type="entry name" value="NAD(P)-binding Rossmann-like Domain"/>
    <property type="match status" value="1"/>
</dbReference>
<evidence type="ECO:0000259" key="3">
    <source>
        <dbReference type="Pfam" id="PF05368"/>
    </source>
</evidence>
<reference evidence="4" key="1">
    <citation type="journal article" date="2020" name="BMC Genomics">
        <title>Correction to: Identification and distribution of gene clusters required for synthesis of sphingolipid metabolism inhibitors in diverse species of the filamentous fungus Fusarium.</title>
        <authorList>
            <person name="Kim H.S."/>
            <person name="Lohmar J.M."/>
            <person name="Busman M."/>
            <person name="Brown D.W."/>
            <person name="Naumann T.A."/>
            <person name="Divon H.H."/>
            <person name="Lysoe E."/>
            <person name="Uhlig S."/>
            <person name="Proctor R.H."/>
        </authorList>
    </citation>
    <scope>NUCLEOTIDE SEQUENCE</scope>
    <source>
        <strain evidence="4">NRRL 22465</strain>
    </source>
</reference>
<dbReference type="Pfam" id="PF05368">
    <property type="entry name" value="NmrA"/>
    <property type="match status" value="1"/>
</dbReference>
<dbReference type="InterPro" id="IPR051609">
    <property type="entry name" value="NmrA/Isoflavone_reductase-like"/>
</dbReference>
<gene>
    <name evidence="4" type="ORF">FZEAL_8261</name>
</gene>
<evidence type="ECO:0000313" key="4">
    <source>
        <dbReference type="EMBL" id="KAF4974895.1"/>
    </source>
</evidence>
<dbReference type="InterPro" id="IPR036291">
    <property type="entry name" value="NAD(P)-bd_dom_sf"/>
</dbReference>
<dbReference type="InterPro" id="IPR045312">
    <property type="entry name" value="PCBER-like"/>
</dbReference>
<proteinExistence type="predicted"/>
<dbReference type="Gene3D" id="3.90.25.10">
    <property type="entry name" value="UDP-galactose 4-epimerase, domain 1"/>
    <property type="match status" value="1"/>
</dbReference>
<dbReference type="GO" id="GO:0016491">
    <property type="term" value="F:oxidoreductase activity"/>
    <property type="evidence" value="ECO:0007669"/>
    <property type="project" value="UniProtKB-KW"/>
</dbReference>
<dbReference type="Proteomes" id="UP000635477">
    <property type="component" value="Unassembled WGS sequence"/>
</dbReference>
<organism evidence="4 5">
    <name type="scientific">Fusarium zealandicum</name>
    <dbReference type="NCBI Taxonomy" id="1053134"/>
    <lineage>
        <taxon>Eukaryota</taxon>
        <taxon>Fungi</taxon>
        <taxon>Dikarya</taxon>
        <taxon>Ascomycota</taxon>
        <taxon>Pezizomycotina</taxon>
        <taxon>Sordariomycetes</taxon>
        <taxon>Hypocreomycetidae</taxon>
        <taxon>Hypocreales</taxon>
        <taxon>Nectriaceae</taxon>
        <taxon>Fusarium</taxon>
        <taxon>Fusarium staphyleae species complex</taxon>
    </lineage>
</organism>
<dbReference type="EMBL" id="JABEYC010000695">
    <property type="protein sequence ID" value="KAF4974895.1"/>
    <property type="molecule type" value="Genomic_DNA"/>
</dbReference>
<dbReference type="InterPro" id="IPR008030">
    <property type="entry name" value="NmrA-like"/>
</dbReference>
<dbReference type="OrthoDB" id="9974981at2759"/>
<keyword evidence="1" id="KW-0521">NADP</keyword>